<evidence type="ECO:0000313" key="3">
    <source>
        <dbReference type="Proteomes" id="UP001556367"/>
    </source>
</evidence>
<feature type="region of interest" description="Disordered" evidence="1">
    <location>
        <begin position="1"/>
        <end position="84"/>
    </location>
</feature>
<sequence length="519" mass="53781">MPPKPRPFNSKAAPDAHTKELQDKKAMPPPPQPPKPLGILEPEMNALSTHPFGSNALSPFTTRARDRGIRQYAPHPPHSLTSSLGREVEKYDQLCDAMEAHLLRAISVLQRDLARSERRIKEAEAAAAALLAQTKPKSPTEPPIDHPMDTDGGTQPPTSTSPTLSTAGSGIYPPPKSGAASGSTPMSRRQSMVALSSLHRSPFPLKLDLSSDALRLKPEDVSIFQSGLASPVTLAPKSARPMGPEFTPDFMAAFASSATVNAAANAAAANAVAAANANASANAVATAAGRPVDIDLTLSDHTDVVVVVDQNPELTSMGNSADKPIELDLDAMELDMDMAGMGDLFGDSGADEEHAVDMAVQGVFDATGVSVDQKPIKEEEDKFGIEILDALGHGGAGEGTSHHDDEIFASLASGSNHADPASAGNTSGLHIGASSSTSEPSPGTILEGFANSNPQDQGLGGSDSHFDLMSGIDPNMDLSQLGPDFMNLGGFLDMNGEGDHGAGGGDSSTANDDIVDLTK</sequence>
<feature type="region of interest" description="Disordered" evidence="1">
    <location>
        <begin position="413"/>
        <end position="471"/>
    </location>
</feature>
<accession>A0ABR3IQZ2</accession>
<feature type="compositionally biased region" description="Basic and acidic residues" evidence="1">
    <location>
        <begin position="14"/>
        <end position="26"/>
    </location>
</feature>
<proteinExistence type="predicted"/>
<keyword evidence="3" id="KW-1185">Reference proteome</keyword>
<feature type="compositionally biased region" description="Low complexity" evidence="1">
    <location>
        <begin position="150"/>
        <end position="170"/>
    </location>
</feature>
<protein>
    <submittedName>
        <fullName evidence="2">Uncharacterized protein</fullName>
    </submittedName>
</protein>
<reference evidence="3" key="1">
    <citation type="submission" date="2024-06" db="EMBL/GenBank/DDBJ databases">
        <title>Multi-omics analyses provide insights into the biosynthesis of the anticancer antibiotic pleurotin in Hohenbuehelia grisea.</title>
        <authorList>
            <person name="Weaver J.A."/>
            <person name="Alberti F."/>
        </authorList>
    </citation>
    <scope>NUCLEOTIDE SEQUENCE [LARGE SCALE GENOMIC DNA]</scope>
    <source>
        <strain evidence="3">T-177</strain>
    </source>
</reference>
<evidence type="ECO:0000313" key="2">
    <source>
        <dbReference type="EMBL" id="KAL0945672.1"/>
    </source>
</evidence>
<feature type="region of interest" description="Disordered" evidence="1">
    <location>
        <begin position="131"/>
        <end position="191"/>
    </location>
</feature>
<dbReference type="EMBL" id="JASNQZ010000017">
    <property type="protein sequence ID" value="KAL0945672.1"/>
    <property type="molecule type" value="Genomic_DNA"/>
</dbReference>
<dbReference type="Proteomes" id="UP001556367">
    <property type="component" value="Unassembled WGS sequence"/>
</dbReference>
<organism evidence="2 3">
    <name type="scientific">Hohenbuehelia grisea</name>
    <dbReference type="NCBI Taxonomy" id="104357"/>
    <lineage>
        <taxon>Eukaryota</taxon>
        <taxon>Fungi</taxon>
        <taxon>Dikarya</taxon>
        <taxon>Basidiomycota</taxon>
        <taxon>Agaricomycotina</taxon>
        <taxon>Agaricomycetes</taxon>
        <taxon>Agaricomycetidae</taxon>
        <taxon>Agaricales</taxon>
        <taxon>Pleurotineae</taxon>
        <taxon>Pleurotaceae</taxon>
        <taxon>Hohenbuehelia</taxon>
    </lineage>
</organism>
<feature type="compositionally biased region" description="Polar residues" evidence="1">
    <location>
        <begin position="46"/>
        <end position="61"/>
    </location>
</feature>
<evidence type="ECO:0000256" key="1">
    <source>
        <dbReference type="SAM" id="MobiDB-lite"/>
    </source>
</evidence>
<comment type="caution">
    <text evidence="2">The sequence shown here is derived from an EMBL/GenBank/DDBJ whole genome shotgun (WGS) entry which is preliminary data.</text>
</comment>
<feature type="compositionally biased region" description="Polar residues" evidence="1">
    <location>
        <begin position="423"/>
        <end position="441"/>
    </location>
</feature>
<feature type="region of interest" description="Disordered" evidence="1">
    <location>
        <begin position="495"/>
        <end position="519"/>
    </location>
</feature>
<gene>
    <name evidence="2" type="ORF">HGRIS_014823</name>
</gene>
<feature type="compositionally biased region" description="Polar residues" evidence="1">
    <location>
        <begin position="180"/>
        <end position="191"/>
    </location>
</feature>
<name>A0ABR3IQZ2_9AGAR</name>
<feature type="compositionally biased region" description="Pro residues" evidence="1">
    <location>
        <begin position="27"/>
        <end position="36"/>
    </location>
</feature>